<keyword evidence="7" id="KW-0675">Receptor</keyword>
<keyword evidence="4 11" id="KW-1133">Transmembrane helix</keyword>
<dbReference type="Proteomes" id="UP000824890">
    <property type="component" value="Unassembled WGS sequence"/>
</dbReference>
<keyword evidence="8" id="KW-0325">Glycoprotein</keyword>
<evidence type="ECO:0000256" key="2">
    <source>
        <dbReference type="ARBA" id="ARBA00022448"/>
    </source>
</evidence>
<keyword evidence="14" id="KW-1185">Reference proteome</keyword>
<evidence type="ECO:0000256" key="10">
    <source>
        <dbReference type="ARBA" id="ARBA00023303"/>
    </source>
</evidence>
<comment type="subcellular location">
    <subcellularLocation>
        <location evidence="1">Membrane</location>
        <topology evidence="1">Multi-pass membrane protein</topology>
    </subcellularLocation>
</comment>
<dbReference type="InterPro" id="IPR028082">
    <property type="entry name" value="Peripla_BP_I"/>
</dbReference>
<feature type="transmembrane region" description="Helical" evidence="11">
    <location>
        <begin position="20"/>
        <end position="36"/>
    </location>
</feature>
<keyword evidence="3 11" id="KW-0812">Transmembrane</keyword>
<feature type="domain" description="Ionotropic glutamate receptor C-terminal" evidence="12">
    <location>
        <begin position="1410"/>
        <end position="1785"/>
    </location>
</feature>
<feature type="non-terminal residue" evidence="13">
    <location>
        <position position="1"/>
    </location>
</feature>
<feature type="transmembrane region" description="Helical" evidence="11">
    <location>
        <begin position="591"/>
        <end position="611"/>
    </location>
</feature>
<gene>
    <name evidence="13" type="ORF">HID58_009667</name>
</gene>
<dbReference type="SMART" id="SM00079">
    <property type="entry name" value="PBPe"/>
    <property type="match status" value="2"/>
</dbReference>
<dbReference type="Gene3D" id="3.40.190.10">
    <property type="entry name" value="Periplasmic binding protein-like II"/>
    <property type="match status" value="4"/>
</dbReference>
<dbReference type="InterPro" id="IPR044440">
    <property type="entry name" value="GABAb_receptor_plant_PBP1"/>
</dbReference>
<evidence type="ECO:0000259" key="12">
    <source>
        <dbReference type="SMART" id="SM00079"/>
    </source>
</evidence>
<feature type="transmembrane region" description="Helical" evidence="11">
    <location>
        <begin position="1626"/>
        <end position="1650"/>
    </location>
</feature>
<evidence type="ECO:0000256" key="7">
    <source>
        <dbReference type="ARBA" id="ARBA00023170"/>
    </source>
</evidence>
<dbReference type="InterPro" id="IPR001828">
    <property type="entry name" value="ANF_lig-bd_rcpt"/>
</dbReference>
<dbReference type="InterPro" id="IPR015683">
    <property type="entry name" value="Ionotropic_Glu_rcpt"/>
</dbReference>
<dbReference type="PANTHER" id="PTHR18966">
    <property type="entry name" value="IONOTROPIC GLUTAMATE RECEPTOR"/>
    <property type="match status" value="1"/>
</dbReference>
<comment type="caution">
    <text evidence="13">The sequence shown here is derived from an EMBL/GenBank/DDBJ whole genome shotgun (WGS) entry which is preliminary data.</text>
</comment>
<keyword evidence="5" id="KW-0406">Ion transport</keyword>
<evidence type="ECO:0000256" key="9">
    <source>
        <dbReference type="ARBA" id="ARBA00023286"/>
    </source>
</evidence>
<evidence type="ECO:0000313" key="14">
    <source>
        <dbReference type="Proteomes" id="UP000824890"/>
    </source>
</evidence>
<dbReference type="InterPro" id="IPR001320">
    <property type="entry name" value="Iontro_rcpt_C"/>
</dbReference>
<dbReference type="PRINTS" id="PR00248">
    <property type="entry name" value="GPCRMGR"/>
</dbReference>
<accession>A0ABQ8DT64</accession>
<evidence type="ECO:0000256" key="4">
    <source>
        <dbReference type="ARBA" id="ARBA00022989"/>
    </source>
</evidence>
<organism evidence="13 14">
    <name type="scientific">Brassica napus</name>
    <name type="common">Rape</name>
    <dbReference type="NCBI Taxonomy" id="3708"/>
    <lineage>
        <taxon>Eukaryota</taxon>
        <taxon>Viridiplantae</taxon>
        <taxon>Streptophyta</taxon>
        <taxon>Embryophyta</taxon>
        <taxon>Tracheophyta</taxon>
        <taxon>Spermatophyta</taxon>
        <taxon>Magnoliopsida</taxon>
        <taxon>eudicotyledons</taxon>
        <taxon>Gunneridae</taxon>
        <taxon>Pentapetalae</taxon>
        <taxon>rosids</taxon>
        <taxon>malvids</taxon>
        <taxon>Brassicales</taxon>
        <taxon>Brassicaceae</taxon>
        <taxon>Brassiceae</taxon>
        <taxon>Brassica</taxon>
    </lineage>
</organism>
<dbReference type="PRINTS" id="PR01176">
    <property type="entry name" value="GABABRECEPTR"/>
</dbReference>
<feature type="domain" description="Ionotropic glutamate receptor C-terminal" evidence="12">
    <location>
        <begin position="472"/>
        <end position="814"/>
    </location>
</feature>
<evidence type="ECO:0000256" key="8">
    <source>
        <dbReference type="ARBA" id="ARBA00023180"/>
    </source>
</evidence>
<dbReference type="CDD" id="cd19990">
    <property type="entry name" value="PBP1_GABAb_receptor_plant"/>
    <property type="match status" value="2"/>
</dbReference>
<dbReference type="InterPro" id="IPR000337">
    <property type="entry name" value="GPCR_3"/>
</dbReference>
<evidence type="ECO:0000256" key="1">
    <source>
        <dbReference type="ARBA" id="ARBA00004141"/>
    </source>
</evidence>
<keyword evidence="6 11" id="KW-0472">Membrane</keyword>
<keyword evidence="9" id="KW-1071">Ligand-gated ion channel</keyword>
<protein>
    <recommendedName>
        <fullName evidence="12">Ionotropic glutamate receptor C-terminal domain-containing protein</fullName>
    </recommendedName>
</protein>
<dbReference type="InterPro" id="IPR019594">
    <property type="entry name" value="Glu/Gly-bd"/>
</dbReference>
<keyword evidence="10" id="KW-0407">Ion channel</keyword>
<keyword evidence="2" id="KW-0813">Transport</keyword>
<dbReference type="Gene3D" id="1.10.287.70">
    <property type="match status" value="2"/>
</dbReference>
<feature type="transmembrane region" description="Helical" evidence="11">
    <location>
        <begin position="651"/>
        <end position="671"/>
    </location>
</feature>
<sequence>HKVDFFSPVLVMGLSIDPSVPIMALIVAILVVPVGCQRPKVVNLGAVFTFDSVIGRAAKVALEEAVSDVNADRSVLKETELRLFMEESSCNVFHGSFGAFKVLEKEVVAMIGPLSSSIAHTLSDIAKGLQFPLVSFAATDPTLSALQFPFFLRTTPDDAHQMSALVDFITFHGWKEVISVYSDDELGRNGVSALDDELYKKRSRISHKVPLSVHSDEGSVTDALKKSKSLGPRVYVLHFGPDPLLRIFRIAQKLRMMTREYVWLATDWLSVTLDSSLSDKGTLKRLEGVVGLRQHIPESVKMHQFTHKLKSNGSMNAYALHAYDTVWTIAYGIEKMLNEGINITFSYSEKLIHAEGTKLHLERVKIFNSGKILLEKLLQVNFTGIAGHVRFGSGRNVIGCDYEIINVGKTGVNTVGFWSRNGGFSVVPPDSRHTHKKTGFVSDEKLGNITWPGGGREKPRGWVIADSASPLKIVVPNRVSFVEFVTEENNSSHQIKGLCIDIFKEALKFVPYSVPYIFESFGDGHSSPNYKHIIQMVTDGVYDAAVGDFAIVPTRSKLVDFSQPYASTGLVVVIPTNDDNPTWIFLRPFTIRLWCVVLASFLIIAVVIWILEHRINEDFRGPPRKQLITMILFSFSTLFKRNQEDTISNQARLVMIVWLFLLMVLTASYTANLTSILTVLQLPSAITGIDSLRASEVPIGYQAGTFTLEYLTYSLGMARSRLVPLDSTEEYERALKLGPTAFGGVAAIVDELPYIELFLAERTGFKIVGDPFMHRGWGFAFKRDSPLAIDMSRAILKLSETRKLQDIRKKWLCKKTCAEKSDGNPEPNQLHLKSFKGLYLVCIAISVSALLVFVFRMVRQFVRYRRMERTSSMPLASWSSSPTMRLKELVFGFVEFVDEKEEAIKRMFRRSNDSDNPSHVVEVQAYPEQVVMTPFVFLSGPFFSFDVDFNGQGAGRESFLRNSSFSSRPSSVNVGALFTYDSFIGRAAKPAFMVAIEDVNADQNILRGTKLNIVFHDSNCSGFVGTMGALQVMENKVVAAIGPQSSGIGHLISHVANELHVPLLSFAATDPTLSSLQYPYFLRTTQNDYFQMNAVADFVSYCRWREVVAIFVDDEYGRNGISVLGDALAKKRAKISYKAAFRPGADNSSLRDLLVSVNLMESRIFVVHVNPDSGLNVFSVAKSLGMMGSGYVWIATDWLLTALDSRLDPNTMDLLQGVVAFRHYTPESNEKRRFKARWKSLRSKESSGGDDGFNSYAMYAYDNVWLVARALDVFFSQGNRVTFSSDPNLRKTNGTNIKFSALSVFNEGERFLQVIHDMNYTGLTGPIQFDLEKNRINPAYDVVNINSRDPKRVGYWSNHTGFSVEPPETFYSKPPNTSAEHQRLNEIIWPGGVTKPPRGWVFPDNGEPLKIGVPNRVSYKNYASEEKNQLGVKGYCIDIFEAAVELLPYPVPRTYILYGDGKRNPSYDNLVNEVASNNFDVAVGDITIVTNRTKFVDFTQPFMESGLVVVAPVKGAKTSPWSFLKPFTVEMWAVTGLLFLFVGAIIWILEHRFNEEFRGPPRRQIITVFWLLCHFNVAGLASQQCSSLTVRTPLQTGTYKTSSFRVFYILILSGENTVSTLGRFVLLIWLFVVLIINSSYTASLTSILTVQQLTSRIEGMDSLITSSEPIGVQDGTFAYKYLVNELNIAPSRIIPLKNEEDYLSALQLGPRGGGVAAIVDELPYIKALLSNSNCEFRTVGQEFTRTGWGFAFQRDSPLAVDMSTAILQLSEEGKLEKIRKKWLTYSHECSVQIADTENYQLSVQSFWGLFLICGIVWFIALTLFCWKVFWQCQGLRPEEESDELRVSEEASSSRSGRSLRAGSFKDLIKVVDKREVEIKEMLKQKSSKKLKASQSSAETP</sequence>
<evidence type="ECO:0000256" key="5">
    <source>
        <dbReference type="ARBA" id="ARBA00023065"/>
    </source>
</evidence>
<evidence type="ECO:0000313" key="13">
    <source>
        <dbReference type="EMBL" id="KAH0932550.1"/>
    </source>
</evidence>
<dbReference type="CDD" id="cd13686">
    <property type="entry name" value="GluR_Plant"/>
    <property type="match status" value="1"/>
</dbReference>
<dbReference type="Pfam" id="PF01094">
    <property type="entry name" value="ANF_receptor"/>
    <property type="match status" value="2"/>
</dbReference>
<feature type="transmembrane region" description="Helical" evidence="11">
    <location>
        <begin position="1806"/>
        <end position="1830"/>
    </location>
</feature>
<proteinExistence type="predicted"/>
<evidence type="ECO:0000256" key="6">
    <source>
        <dbReference type="ARBA" id="ARBA00023136"/>
    </source>
</evidence>
<evidence type="ECO:0000256" key="11">
    <source>
        <dbReference type="SAM" id="Phobius"/>
    </source>
</evidence>
<feature type="transmembrane region" description="Helical" evidence="11">
    <location>
        <begin position="837"/>
        <end position="858"/>
    </location>
</feature>
<evidence type="ECO:0000256" key="3">
    <source>
        <dbReference type="ARBA" id="ARBA00022692"/>
    </source>
</evidence>
<dbReference type="SUPFAM" id="SSF53822">
    <property type="entry name" value="Periplasmic binding protein-like I"/>
    <property type="match status" value="2"/>
</dbReference>
<reference evidence="13 14" key="1">
    <citation type="submission" date="2021-05" db="EMBL/GenBank/DDBJ databases">
        <title>Genome Assembly of Synthetic Allotetraploid Brassica napus Reveals Homoeologous Exchanges between Subgenomes.</title>
        <authorList>
            <person name="Davis J.T."/>
        </authorList>
    </citation>
    <scope>NUCLEOTIDE SEQUENCE [LARGE SCALE GENOMIC DNA]</scope>
    <source>
        <strain evidence="14">cv. Da-Ae</strain>
        <tissue evidence="13">Seedling</tissue>
    </source>
</reference>
<feature type="transmembrane region" description="Helical" evidence="11">
    <location>
        <begin position="1527"/>
        <end position="1549"/>
    </location>
</feature>
<dbReference type="Pfam" id="PF10613">
    <property type="entry name" value="Lig_chan-Glu_bd"/>
    <property type="match status" value="2"/>
</dbReference>
<dbReference type="SUPFAM" id="SSF53850">
    <property type="entry name" value="Periplasmic binding protein-like II"/>
    <property type="match status" value="2"/>
</dbReference>
<dbReference type="EMBL" id="JAGKQM010000003">
    <property type="protein sequence ID" value="KAH0932550.1"/>
    <property type="molecule type" value="Genomic_DNA"/>
</dbReference>
<dbReference type="Pfam" id="PF00060">
    <property type="entry name" value="Lig_chan"/>
    <property type="match status" value="2"/>
</dbReference>
<name>A0ABQ8DT64_BRANA</name>
<dbReference type="Gene3D" id="3.40.50.2300">
    <property type="match status" value="4"/>
</dbReference>